<dbReference type="RefSeq" id="WP_010003399.1">
    <property type="nucleotide sequence ID" value="NZ_CAUSCP010000003.1"/>
</dbReference>
<comment type="function">
    <text evidence="6">Catalyzes the transfer of a lysyl group from L-lysyl-tRNA(Lys) to membrane-bound phosphatidylglycerol (PG), which produces lysylphosphatidylglycerol (LPG), a major component of the bacterial membrane with a positive net charge. LPG synthesis contributes to bacterial virulence as it is involved in the resistance mechanism against cationic antimicrobial peptides (CAMP) produces by the host's immune system (defensins, cathelicidins) and by the competing microorganisms.</text>
</comment>
<feature type="transmembrane region" description="Helical" evidence="6">
    <location>
        <begin position="7"/>
        <end position="23"/>
    </location>
</feature>
<dbReference type="GeneID" id="66530875"/>
<dbReference type="EC" id="2.3.2.3" evidence="6"/>
<feature type="transmembrane region" description="Helical" evidence="6">
    <location>
        <begin position="308"/>
        <end position="334"/>
    </location>
</feature>
<evidence type="ECO:0000256" key="2">
    <source>
        <dbReference type="ARBA" id="ARBA00022475"/>
    </source>
</evidence>
<keyword evidence="5 6" id="KW-0472">Membrane</keyword>
<protein>
    <recommendedName>
        <fullName evidence="6">Phosphatidylglycerol lysyltransferase</fullName>
        <ecNumber evidence="6">2.3.2.3</ecNumber>
    </recommendedName>
    <alternativeName>
        <fullName evidence="6">Lysylphosphatidylglycerol synthase</fullName>
    </alternativeName>
</protein>
<dbReference type="GO" id="GO:0006629">
    <property type="term" value="P:lipid metabolic process"/>
    <property type="evidence" value="ECO:0007669"/>
    <property type="project" value="UniProtKB-KW"/>
</dbReference>
<keyword evidence="8" id="KW-1185">Reference proteome</keyword>
<dbReference type="AlphaFoldDB" id="A0AAP9EB57"/>
<dbReference type="InterPro" id="IPR022791">
    <property type="entry name" value="L-PG_synthase/AglD"/>
</dbReference>
<dbReference type="Pfam" id="PF03706">
    <property type="entry name" value="LPG_synthase_TM"/>
    <property type="match status" value="1"/>
</dbReference>
<feature type="transmembrane region" description="Helical" evidence="6">
    <location>
        <begin position="233"/>
        <end position="254"/>
    </location>
</feature>
<name>A0AAP9EB57_LEULA</name>
<comment type="subcellular location">
    <subcellularLocation>
        <location evidence="1 6">Cell membrane</location>
        <topology evidence="1 6">Multi-pass membrane protein</topology>
    </subcellularLocation>
</comment>
<keyword evidence="4 6" id="KW-1133">Transmembrane helix</keyword>
<evidence type="ECO:0000256" key="5">
    <source>
        <dbReference type="ARBA" id="ARBA00023136"/>
    </source>
</evidence>
<evidence type="ECO:0000313" key="7">
    <source>
        <dbReference type="EMBL" id="QEA43483.1"/>
    </source>
</evidence>
<comment type="similarity">
    <text evidence="6">Belongs to the LPG synthase family.</text>
</comment>
<organism evidence="7 8">
    <name type="scientific">Leuconostoc lactis</name>
    <dbReference type="NCBI Taxonomy" id="1246"/>
    <lineage>
        <taxon>Bacteria</taxon>
        <taxon>Bacillati</taxon>
        <taxon>Bacillota</taxon>
        <taxon>Bacilli</taxon>
        <taxon>Lactobacillales</taxon>
        <taxon>Lactobacillaceae</taxon>
        <taxon>Leuconostoc</taxon>
    </lineage>
</organism>
<feature type="transmembrane region" description="Helical" evidence="6">
    <location>
        <begin position="119"/>
        <end position="145"/>
    </location>
</feature>
<dbReference type="GO" id="GO:0050071">
    <property type="term" value="F:phosphatidylglycerol lysyltransferase activity"/>
    <property type="evidence" value="ECO:0007669"/>
    <property type="project" value="UniProtKB-EC"/>
</dbReference>
<dbReference type="Proteomes" id="UP000321298">
    <property type="component" value="Chromosome"/>
</dbReference>
<dbReference type="PANTHER" id="PTHR37693:SF1">
    <property type="entry name" value="INTEGRAL MEMBRANE PROTEIN"/>
    <property type="match status" value="1"/>
</dbReference>
<dbReference type="GO" id="GO:0046677">
    <property type="term" value="P:response to antibiotic"/>
    <property type="evidence" value="ECO:0007669"/>
    <property type="project" value="UniProtKB-KW"/>
</dbReference>
<dbReference type="GO" id="GO:0005886">
    <property type="term" value="C:plasma membrane"/>
    <property type="evidence" value="ECO:0007669"/>
    <property type="project" value="UniProtKB-SubCell"/>
</dbReference>
<accession>A0AAP9EB57</accession>
<evidence type="ECO:0000313" key="8">
    <source>
        <dbReference type="Proteomes" id="UP000321298"/>
    </source>
</evidence>
<evidence type="ECO:0000256" key="4">
    <source>
        <dbReference type="ARBA" id="ARBA00022989"/>
    </source>
</evidence>
<keyword evidence="6" id="KW-0443">Lipid metabolism</keyword>
<feature type="transmembrane region" description="Helical" evidence="6">
    <location>
        <begin position="80"/>
        <end position="99"/>
    </location>
</feature>
<keyword evidence="6" id="KW-0046">Antibiotic resistance</keyword>
<comment type="catalytic activity">
    <reaction evidence="6">
        <text>L-lysyl-tRNA(Lys) + a 1,2-diacyl-sn-glycero-3-phospho-(1'-sn-glycerol) = a 1,2-diacyl-sn-glycero-3-phospho-1'-(3'-O-L-lysyl)-sn-glycerol + tRNA(Lys)</text>
        <dbReference type="Rhea" id="RHEA:10668"/>
        <dbReference type="Rhea" id="RHEA-COMP:9696"/>
        <dbReference type="Rhea" id="RHEA-COMP:9697"/>
        <dbReference type="ChEBI" id="CHEBI:64716"/>
        <dbReference type="ChEBI" id="CHEBI:75792"/>
        <dbReference type="ChEBI" id="CHEBI:78442"/>
        <dbReference type="ChEBI" id="CHEBI:78529"/>
        <dbReference type="EC" id="2.3.2.3"/>
    </reaction>
</comment>
<gene>
    <name evidence="6" type="primary">mprF</name>
    <name evidence="7" type="ORF">FGL83_01625</name>
</gene>
<feature type="transmembrane region" description="Helical" evidence="6">
    <location>
        <begin position="157"/>
        <end position="181"/>
    </location>
</feature>
<dbReference type="NCBIfam" id="TIGR00374">
    <property type="entry name" value="flippase-like domain"/>
    <property type="match status" value="1"/>
</dbReference>
<evidence type="ECO:0000256" key="6">
    <source>
        <dbReference type="RuleBase" id="RU363042"/>
    </source>
</evidence>
<keyword evidence="3 6" id="KW-0812">Transmembrane</keyword>
<evidence type="ECO:0000256" key="1">
    <source>
        <dbReference type="ARBA" id="ARBA00004651"/>
    </source>
</evidence>
<dbReference type="PANTHER" id="PTHR37693">
    <property type="entry name" value="PHOSPHATIDYLGLYCEROL LYSYLTRANSFERASE"/>
    <property type="match status" value="1"/>
</dbReference>
<reference evidence="7 8" key="1">
    <citation type="submission" date="2019-06" db="EMBL/GenBank/DDBJ databases">
        <title>Genome analyses of bacteria isolated from kimchi.</title>
        <authorList>
            <person name="Lee S."/>
            <person name="Ahn S."/>
            <person name="Roh S."/>
        </authorList>
    </citation>
    <scope>NUCLEOTIDE SEQUENCE [LARGE SCALE GENOMIC DNA]</scope>
    <source>
        <strain evidence="7 8">CBA3625</strain>
    </source>
</reference>
<keyword evidence="6" id="KW-0808">Transferase</keyword>
<feature type="transmembrane region" description="Helical" evidence="6">
    <location>
        <begin position="266"/>
        <end position="288"/>
    </location>
</feature>
<evidence type="ECO:0000256" key="3">
    <source>
        <dbReference type="ARBA" id="ARBA00022692"/>
    </source>
</evidence>
<feature type="transmembrane region" description="Helical" evidence="6">
    <location>
        <begin position="43"/>
        <end position="68"/>
    </location>
</feature>
<keyword evidence="2" id="KW-1003">Cell membrane</keyword>
<sequence>MSKTDKVSAIVVVILTGVVVYFLTTELRGKGYQLNLALKHLDWRWLVGGLVMMLLSILLEAIATYVMLNKSDRHKTSVIALLRVPLLNLLGTGLTPFATGGQPAQLFGMTRAGVEAGRAMSVILMKFLVYQVVVVVFFIIGYFSAEHFIYGQVDPTFANFIPFAIAIHAVVIIGILLVMFWPALTLKLVDMVAPMFQKMLSRERYDKLLSTVTQKVANFHRESRRVISSWESLVGATVFTVLQLMVFYLIPYFVIRAFGYAQVNPWLIITMNIMIVMVISLFPIPGGVGGAELSFQLLFSPFVKNPATLILVILIWRLITYYFGLFAGIIAYMVPARSVSREERP</sequence>
<proteinExistence type="inferred from homology"/>
<dbReference type="EMBL" id="CP042387">
    <property type="protein sequence ID" value="QEA43483.1"/>
    <property type="molecule type" value="Genomic_DNA"/>
</dbReference>